<evidence type="ECO:0000256" key="2">
    <source>
        <dbReference type="ARBA" id="ARBA00022723"/>
    </source>
</evidence>
<keyword evidence="3" id="KW-0677">Repeat</keyword>
<dbReference type="OrthoDB" id="252722at2759"/>
<dbReference type="SUPFAM" id="SSF57850">
    <property type="entry name" value="RING/U-box"/>
    <property type="match status" value="1"/>
</dbReference>
<dbReference type="EnsemblMetazoa" id="XM_021057826.2">
    <property type="protein sequence ID" value="XP_020913485.1"/>
    <property type="gene ID" value="LOC110251156"/>
</dbReference>
<dbReference type="InterPro" id="IPR017907">
    <property type="entry name" value="Znf_RING_CS"/>
</dbReference>
<evidence type="ECO:0000256" key="5">
    <source>
        <dbReference type="ARBA" id="ARBA00022833"/>
    </source>
</evidence>
<dbReference type="Gene3D" id="3.30.40.10">
    <property type="entry name" value="Zinc/RING finger domain, C3HC4 (zinc finger)"/>
    <property type="match status" value="1"/>
</dbReference>
<feature type="domain" description="B box-type" evidence="10">
    <location>
        <begin position="93"/>
        <end position="140"/>
    </location>
</feature>
<dbReference type="PROSITE" id="PS00518">
    <property type="entry name" value="ZF_RING_1"/>
    <property type="match status" value="1"/>
</dbReference>
<organism evidence="11 12">
    <name type="scientific">Exaiptasia diaphana</name>
    <name type="common">Tropical sea anemone</name>
    <name type="synonym">Aiptasia pulchella</name>
    <dbReference type="NCBI Taxonomy" id="2652724"/>
    <lineage>
        <taxon>Eukaryota</taxon>
        <taxon>Metazoa</taxon>
        <taxon>Cnidaria</taxon>
        <taxon>Anthozoa</taxon>
        <taxon>Hexacorallia</taxon>
        <taxon>Actiniaria</taxon>
        <taxon>Aiptasiidae</taxon>
        <taxon>Exaiptasia</taxon>
    </lineage>
</organism>
<dbReference type="GO" id="GO:0003723">
    <property type="term" value="F:RNA binding"/>
    <property type="evidence" value="ECO:0007669"/>
    <property type="project" value="UniProtKB-KW"/>
</dbReference>
<evidence type="ECO:0000256" key="7">
    <source>
        <dbReference type="PROSITE-ProRule" id="PRU00087"/>
    </source>
</evidence>
<dbReference type="KEGG" id="epa:110251156"/>
<dbReference type="PANTHER" id="PTHR24104:SF25">
    <property type="entry name" value="PROTEIN LIN-41"/>
    <property type="match status" value="1"/>
</dbReference>
<dbReference type="InterPro" id="IPR050952">
    <property type="entry name" value="TRIM-NHL_E3_ligases"/>
</dbReference>
<dbReference type="InterPro" id="IPR013083">
    <property type="entry name" value="Znf_RING/FYVE/PHD"/>
</dbReference>
<keyword evidence="2" id="KW-0479">Metal-binding</keyword>
<feature type="repeat" description="NHL" evidence="8">
    <location>
        <begin position="708"/>
        <end position="752"/>
    </location>
</feature>
<dbReference type="SUPFAM" id="SSF101898">
    <property type="entry name" value="NHL repeat"/>
    <property type="match status" value="1"/>
</dbReference>
<dbReference type="GO" id="GO:0043161">
    <property type="term" value="P:proteasome-mediated ubiquitin-dependent protein catabolic process"/>
    <property type="evidence" value="ECO:0007669"/>
    <property type="project" value="TreeGrafter"/>
</dbReference>
<comment type="similarity">
    <text evidence="1">Belongs to the TRIM/RBCC family.</text>
</comment>
<evidence type="ECO:0000256" key="3">
    <source>
        <dbReference type="ARBA" id="ARBA00022737"/>
    </source>
</evidence>
<dbReference type="PROSITE" id="PS50119">
    <property type="entry name" value="ZF_BBOX"/>
    <property type="match status" value="2"/>
</dbReference>
<evidence type="ECO:0000313" key="11">
    <source>
        <dbReference type="EnsemblMetazoa" id="XP_020913485.1"/>
    </source>
</evidence>
<protein>
    <submittedName>
        <fullName evidence="11">Uncharacterized protein</fullName>
    </submittedName>
</protein>
<feature type="repeat" description="Filamin" evidence="7">
    <location>
        <begin position="363"/>
        <end position="464"/>
    </location>
</feature>
<dbReference type="Gene3D" id="2.120.10.30">
    <property type="entry name" value="TolB, C-terminal domain"/>
    <property type="match status" value="2"/>
</dbReference>
<dbReference type="InterPro" id="IPR013783">
    <property type="entry name" value="Ig-like_fold"/>
</dbReference>
<dbReference type="SMART" id="SM00557">
    <property type="entry name" value="IG_FLMN"/>
    <property type="match status" value="1"/>
</dbReference>
<dbReference type="AlphaFoldDB" id="A0A913Y2I7"/>
<dbReference type="Gene3D" id="2.60.40.10">
    <property type="entry name" value="Immunoglobulins"/>
    <property type="match status" value="1"/>
</dbReference>
<dbReference type="GO" id="GO:0061630">
    <property type="term" value="F:ubiquitin protein ligase activity"/>
    <property type="evidence" value="ECO:0007669"/>
    <property type="project" value="TreeGrafter"/>
</dbReference>
<dbReference type="OMA" id="RVIVTDW"/>
<evidence type="ECO:0000259" key="9">
    <source>
        <dbReference type="PROSITE" id="PS50089"/>
    </source>
</evidence>
<evidence type="ECO:0000259" key="10">
    <source>
        <dbReference type="PROSITE" id="PS50119"/>
    </source>
</evidence>
<dbReference type="RefSeq" id="XP_020913485.1">
    <property type="nucleotide sequence ID" value="XM_021057826.2"/>
</dbReference>
<evidence type="ECO:0000313" key="12">
    <source>
        <dbReference type="Proteomes" id="UP000887567"/>
    </source>
</evidence>
<dbReference type="Pfam" id="PF00097">
    <property type="entry name" value="zf-C3HC4"/>
    <property type="match status" value="1"/>
</dbReference>
<dbReference type="InterPro" id="IPR001841">
    <property type="entry name" value="Znf_RING"/>
</dbReference>
<accession>A0A913Y2I7</accession>
<dbReference type="SMART" id="SM00184">
    <property type="entry name" value="RING"/>
    <property type="match status" value="1"/>
</dbReference>
<evidence type="ECO:0000256" key="4">
    <source>
        <dbReference type="ARBA" id="ARBA00022771"/>
    </source>
</evidence>
<dbReference type="PANTHER" id="PTHR24104">
    <property type="entry name" value="E3 UBIQUITIN-PROTEIN LIGASE NHLRC1-RELATED"/>
    <property type="match status" value="1"/>
</dbReference>
<dbReference type="PROSITE" id="PS50089">
    <property type="entry name" value="ZF_RING_2"/>
    <property type="match status" value="1"/>
</dbReference>
<sequence length="773" mass="87172">MDIQSLLENLEELLTCRHCSNIFRKPKITPCLHSFCCECLNEIASSRPYQGFIECPVCQYEIKKPEGGRFESLPSSFFLHRLLDVFVAKRRSYSDASCGNCHRNLVLSSFCFSCNVFMCEECFSAHHVITRNNAHRTVALGRLKQKDYEELFRRSTFCAHKFNEKGIVEYFCYDCDACVCHVCNVAIQHKHQIVDIDEAAKDQKMKLRDVNAKLKTKLKSVELGISNVEFRSIEVQDQIDYTKKEIRSKIGNMIDILKKHEEDMLQEVERIRKDKQENLTFQLKMYETMHKQTKSSIEFTEGLIERNLSEEILTIKNHVLERARAINSTYVGTNPAENERVGYVANTKAFEAIQKEFLGHISTSLTEPAVCNAEGNGIMDVSAGEEVYFTVTTRNAQGEVYYSEIDHVVAAVKSDLWGDIEASVKNYQDGRYEVSYIPRVPGNHKIQVEVSGEHIDGSPFVVSVKQPVLTPVKSFGSHGKKAGSLLQPHGVATNTIGQIVLSDSLKHQIQVYTSDGTHMLDFGEEGFDDGQFMHPMSIAFDNSERFLFATDSDNNRIQVFDVKAGRFSRKFGTEGNGPGQFNGPCGISIDNTDRVIVTDWSNHRIQVFTIEGKFLFKFGDRGSDRLAHPRCAIYHEKENCFVVSDTGNNVLKVFDSDGKFSHIIGRPGQKRGELRGPRGLAIDKDKNIVVCDFENHRLQFFKIDGTVLNSFGARGKGIGQFAFPLSVSITGGGARVVVSDWGNNRIQIFKSRDENSSPNLKYSIPSISRMSTS</sequence>
<dbReference type="InterPro" id="IPR001298">
    <property type="entry name" value="Filamin/ABP280_rpt"/>
</dbReference>
<dbReference type="InterPro" id="IPR001258">
    <property type="entry name" value="NHL_repeat"/>
</dbReference>
<feature type="repeat" description="NHL" evidence="8">
    <location>
        <begin position="472"/>
        <end position="515"/>
    </location>
</feature>
<dbReference type="SUPFAM" id="SSF81296">
    <property type="entry name" value="E set domains"/>
    <property type="match status" value="1"/>
</dbReference>
<evidence type="ECO:0000256" key="8">
    <source>
        <dbReference type="PROSITE-ProRule" id="PRU00504"/>
    </source>
</evidence>
<dbReference type="GeneID" id="110251156"/>
<proteinExistence type="inferred from homology"/>
<dbReference type="InterPro" id="IPR018957">
    <property type="entry name" value="Znf_C3HC4_RING-type"/>
</dbReference>
<dbReference type="PROSITE" id="PS50194">
    <property type="entry name" value="FILAMIN_REPEAT"/>
    <property type="match status" value="1"/>
</dbReference>
<reference evidence="11" key="1">
    <citation type="submission" date="2022-11" db="UniProtKB">
        <authorList>
            <consortium name="EnsemblMetazoa"/>
        </authorList>
    </citation>
    <scope>IDENTIFICATION</scope>
</reference>
<dbReference type="Gene3D" id="3.30.160.60">
    <property type="entry name" value="Classic Zinc Finger"/>
    <property type="match status" value="1"/>
</dbReference>
<dbReference type="Pfam" id="PF01436">
    <property type="entry name" value="NHL"/>
    <property type="match status" value="2"/>
</dbReference>
<feature type="domain" description="RING-type" evidence="9">
    <location>
        <begin position="16"/>
        <end position="59"/>
    </location>
</feature>
<evidence type="ECO:0000256" key="6">
    <source>
        <dbReference type="PROSITE-ProRule" id="PRU00024"/>
    </source>
</evidence>
<dbReference type="InterPro" id="IPR011042">
    <property type="entry name" value="6-blade_b-propeller_TolB-like"/>
</dbReference>
<feature type="repeat" description="NHL" evidence="8">
    <location>
        <begin position="661"/>
        <end position="704"/>
    </location>
</feature>
<evidence type="ECO:0000256" key="1">
    <source>
        <dbReference type="ARBA" id="ARBA00008518"/>
    </source>
</evidence>
<dbReference type="GO" id="GO:0008270">
    <property type="term" value="F:zinc ion binding"/>
    <property type="evidence" value="ECO:0007669"/>
    <property type="project" value="UniProtKB-KW"/>
</dbReference>
<dbReference type="InterPro" id="IPR003649">
    <property type="entry name" value="Bbox_C"/>
</dbReference>
<dbReference type="GO" id="GO:0000209">
    <property type="term" value="P:protein polyubiquitination"/>
    <property type="evidence" value="ECO:0007669"/>
    <property type="project" value="TreeGrafter"/>
</dbReference>
<dbReference type="Pfam" id="PF00630">
    <property type="entry name" value="Filamin"/>
    <property type="match status" value="1"/>
</dbReference>
<dbReference type="SMART" id="SM00502">
    <property type="entry name" value="BBC"/>
    <property type="match status" value="1"/>
</dbReference>
<keyword evidence="4 6" id="KW-0863">Zinc-finger</keyword>
<dbReference type="GO" id="GO:0000932">
    <property type="term" value="C:P-body"/>
    <property type="evidence" value="ECO:0007669"/>
    <property type="project" value="UniProtKB-SubCell"/>
</dbReference>
<feature type="repeat" description="NHL" evidence="8">
    <location>
        <begin position="568"/>
        <end position="611"/>
    </location>
</feature>
<name>A0A913Y2I7_EXADI</name>
<dbReference type="SUPFAM" id="SSF57845">
    <property type="entry name" value="B-box zinc-binding domain"/>
    <property type="match status" value="1"/>
</dbReference>
<keyword evidence="5" id="KW-0862">Zinc</keyword>
<dbReference type="InterPro" id="IPR017868">
    <property type="entry name" value="Filamin/ABP280_repeat-like"/>
</dbReference>
<keyword evidence="12" id="KW-1185">Reference proteome</keyword>
<dbReference type="InterPro" id="IPR000315">
    <property type="entry name" value="Znf_B-box"/>
</dbReference>
<feature type="domain" description="B box-type" evidence="10">
    <location>
        <begin position="153"/>
        <end position="196"/>
    </location>
</feature>
<dbReference type="InterPro" id="IPR014756">
    <property type="entry name" value="Ig_E-set"/>
</dbReference>
<dbReference type="Proteomes" id="UP000887567">
    <property type="component" value="Unplaced"/>
</dbReference>
<dbReference type="PROSITE" id="PS51125">
    <property type="entry name" value="NHL"/>
    <property type="match status" value="5"/>
</dbReference>
<dbReference type="Gene3D" id="2.40.10.500">
    <property type="match status" value="1"/>
</dbReference>
<feature type="repeat" description="NHL" evidence="8">
    <location>
        <begin position="522"/>
        <end position="563"/>
    </location>
</feature>